<name>A0ABD3AHD0_9GENT</name>
<dbReference type="PANTHER" id="PTHR48237">
    <property type="entry name" value="GAMMA-TUBULIN COMPLEX COMPONENT"/>
    <property type="match status" value="1"/>
</dbReference>
<proteinExistence type="predicted"/>
<keyword evidence="2" id="KW-1185">Reference proteome</keyword>
<protein>
    <submittedName>
        <fullName evidence="1">Uncharacterized protein</fullName>
    </submittedName>
</protein>
<dbReference type="Proteomes" id="UP001630127">
    <property type="component" value="Unassembled WGS sequence"/>
</dbReference>
<organism evidence="1 2">
    <name type="scientific">Cinchona calisaya</name>
    <dbReference type="NCBI Taxonomy" id="153742"/>
    <lineage>
        <taxon>Eukaryota</taxon>
        <taxon>Viridiplantae</taxon>
        <taxon>Streptophyta</taxon>
        <taxon>Embryophyta</taxon>
        <taxon>Tracheophyta</taxon>
        <taxon>Spermatophyta</taxon>
        <taxon>Magnoliopsida</taxon>
        <taxon>eudicotyledons</taxon>
        <taxon>Gunneridae</taxon>
        <taxon>Pentapetalae</taxon>
        <taxon>asterids</taxon>
        <taxon>lamiids</taxon>
        <taxon>Gentianales</taxon>
        <taxon>Rubiaceae</taxon>
        <taxon>Cinchonoideae</taxon>
        <taxon>Cinchoneae</taxon>
        <taxon>Cinchona</taxon>
    </lineage>
</organism>
<gene>
    <name evidence="1" type="ORF">ACH5RR_009319</name>
</gene>
<sequence length="155" mass="17866">MGRKKNVDTTFTSVLENNQIEDVRWLCSLSESELDMLIMLKMMVLRRAKKIGHVSLAKEFDLKVLRRLCFTMMEHLKEELKDLSARPDSVDVSKLLDKSNLSKPHVNDSFASKSYEELWECICPENKKRILELFSEDTTPLKKGRAAKEGSSQQS</sequence>
<comment type="caution">
    <text evidence="1">The sequence shown here is derived from an EMBL/GenBank/DDBJ whole genome shotgun (WGS) entry which is preliminary data.</text>
</comment>
<accession>A0ABD3AHD0</accession>
<dbReference type="EMBL" id="JBJUIK010000004">
    <property type="protein sequence ID" value="KAL3529997.1"/>
    <property type="molecule type" value="Genomic_DNA"/>
</dbReference>
<evidence type="ECO:0000313" key="1">
    <source>
        <dbReference type="EMBL" id="KAL3529997.1"/>
    </source>
</evidence>
<reference evidence="1 2" key="1">
    <citation type="submission" date="2024-11" db="EMBL/GenBank/DDBJ databases">
        <title>A near-complete genome assembly of Cinchona calisaya.</title>
        <authorList>
            <person name="Lian D.C."/>
            <person name="Zhao X.W."/>
            <person name="Wei L."/>
        </authorList>
    </citation>
    <scope>NUCLEOTIDE SEQUENCE [LARGE SCALE GENOMIC DNA]</scope>
    <source>
        <tissue evidence="1">Nenye</tissue>
    </source>
</reference>
<evidence type="ECO:0000313" key="2">
    <source>
        <dbReference type="Proteomes" id="UP001630127"/>
    </source>
</evidence>
<dbReference type="AlphaFoldDB" id="A0ABD3AHD0"/>
<dbReference type="PANTHER" id="PTHR48237:SF1">
    <property type="entry name" value="SPC97_SPC98 FAMILY OF SPINDLE POLE BODY (SBP) COMPONENT"/>
    <property type="match status" value="1"/>
</dbReference>